<comment type="caution">
    <text evidence="1">The sequence shown here is derived from an EMBL/GenBank/DDBJ whole genome shotgun (WGS) entry which is preliminary data.</text>
</comment>
<keyword evidence="2" id="KW-1185">Reference proteome</keyword>
<organism evidence="1 2">
    <name type="scientific">Fusarium albosuccineum</name>
    <dbReference type="NCBI Taxonomy" id="1237068"/>
    <lineage>
        <taxon>Eukaryota</taxon>
        <taxon>Fungi</taxon>
        <taxon>Dikarya</taxon>
        <taxon>Ascomycota</taxon>
        <taxon>Pezizomycotina</taxon>
        <taxon>Sordariomycetes</taxon>
        <taxon>Hypocreomycetidae</taxon>
        <taxon>Hypocreales</taxon>
        <taxon>Nectriaceae</taxon>
        <taxon>Fusarium</taxon>
        <taxon>Fusarium decemcellulare species complex</taxon>
    </lineage>
</organism>
<reference evidence="1 2" key="1">
    <citation type="submission" date="2020-01" db="EMBL/GenBank/DDBJ databases">
        <title>Identification and distribution of gene clusters putatively required for synthesis of sphingolipid metabolism inhibitors in phylogenetically diverse species of the filamentous fungus Fusarium.</title>
        <authorList>
            <person name="Kim H.-S."/>
            <person name="Busman M."/>
            <person name="Brown D.W."/>
            <person name="Divon H."/>
            <person name="Uhlig S."/>
            <person name="Proctor R.H."/>
        </authorList>
    </citation>
    <scope>NUCLEOTIDE SEQUENCE [LARGE SCALE GENOMIC DNA]</scope>
    <source>
        <strain evidence="1 2">NRRL 20459</strain>
    </source>
</reference>
<evidence type="ECO:0000313" key="1">
    <source>
        <dbReference type="EMBL" id="KAF4462612.1"/>
    </source>
</evidence>
<sequence>MAIPPLPAAGIPSTRREQTPQRRPGLVIIIIGRLLDDVSVPWLEAMVTVIDDAPPPVVPILDGCVVLSSPVLVVKVTDRAVDGMLVADELKEGVALLFSSVLVPSVDPFSVVRVDEERVVVTALLEAADISEDVLAAASVEPCDFFVGSVSEEAAVDCAAVDRDPVMA</sequence>
<evidence type="ECO:0000313" key="2">
    <source>
        <dbReference type="Proteomes" id="UP000554235"/>
    </source>
</evidence>
<dbReference type="EMBL" id="JAADYS010001503">
    <property type="protein sequence ID" value="KAF4462612.1"/>
    <property type="molecule type" value="Genomic_DNA"/>
</dbReference>
<accession>A0A8H4L6P7</accession>
<gene>
    <name evidence="1" type="ORF">FALBO_10573</name>
</gene>
<name>A0A8H4L6P7_9HYPO</name>
<protein>
    <submittedName>
        <fullName evidence="1">Uncharacterized protein</fullName>
    </submittedName>
</protein>
<dbReference type="Proteomes" id="UP000554235">
    <property type="component" value="Unassembled WGS sequence"/>
</dbReference>
<proteinExistence type="predicted"/>
<dbReference type="AlphaFoldDB" id="A0A8H4L6P7"/>